<reference evidence="1 2" key="1">
    <citation type="submission" date="2013-07" db="EMBL/GenBank/DDBJ databases">
        <title>Comparative Genomic and Metabolomic Analysis of Twelve Strains of Pseudoalteromonas luteoviolacea.</title>
        <authorList>
            <person name="Vynne N.G."/>
            <person name="Mansson M."/>
            <person name="Gram L."/>
        </authorList>
    </citation>
    <scope>NUCLEOTIDE SEQUENCE [LARGE SCALE GENOMIC DNA]</scope>
    <source>
        <strain evidence="1 2">S4060-1</strain>
    </source>
</reference>
<evidence type="ECO:0000313" key="1">
    <source>
        <dbReference type="EMBL" id="KZN64388.1"/>
    </source>
</evidence>
<gene>
    <name evidence="1" type="ORF">N478_22090</name>
</gene>
<accession>A0A162B017</accession>
<dbReference type="AlphaFoldDB" id="A0A162B017"/>
<dbReference type="EMBL" id="AUXX01000027">
    <property type="protein sequence ID" value="KZN64388.1"/>
    <property type="molecule type" value="Genomic_DNA"/>
</dbReference>
<protein>
    <submittedName>
        <fullName evidence="1">Uncharacterized protein</fullName>
    </submittedName>
</protein>
<sequence length="51" mass="5521">MIMQLSKKSLKSLTNDSKALPVNMTPNIAGGKPKDSAYTHFCTALAVCRTH</sequence>
<dbReference type="PATRIC" id="fig|1365257.3.peg.3229"/>
<organism evidence="1 2">
    <name type="scientific">Pseudoalteromonas luteoviolacea S4060-1</name>
    <dbReference type="NCBI Taxonomy" id="1365257"/>
    <lineage>
        <taxon>Bacteria</taxon>
        <taxon>Pseudomonadati</taxon>
        <taxon>Pseudomonadota</taxon>
        <taxon>Gammaproteobacteria</taxon>
        <taxon>Alteromonadales</taxon>
        <taxon>Pseudoalteromonadaceae</taxon>
        <taxon>Pseudoalteromonas</taxon>
    </lineage>
</organism>
<comment type="caution">
    <text evidence="1">The sequence shown here is derived from an EMBL/GenBank/DDBJ whole genome shotgun (WGS) entry which is preliminary data.</text>
</comment>
<dbReference type="Proteomes" id="UP000076661">
    <property type="component" value="Unassembled WGS sequence"/>
</dbReference>
<dbReference type="RefSeq" id="WP_155734414.1">
    <property type="nucleotide sequence ID" value="NZ_AUXX01000027.1"/>
</dbReference>
<name>A0A162B017_9GAMM</name>
<proteinExistence type="predicted"/>
<evidence type="ECO:0000313" key="2">
    <source>
        <dbReference type="Proteomes" id="UP000076661"/>
    </source>
</evidence>